<dbReference type="AlphaFoldDB" id="A0AAW2CZL2"/>
<keyword evidence="2" id="KW-0472">Membrane</keyword>
<evidence type="ECO:0000313" key="3">
    <source>
        <dbReference type="EMBL" id="KAL0003522.1"/>
    </source>
</evidence>
<evidence type="ECO:0000256" key="2">
    <source>
        <dbReference type="SAM" id="Phobius"/>
    </source>
</evidence>
<name>A0AAW2CZL2_9ROSI</name>
<evidence type="ECO:0000313" key="4">
    <source>
        <dbReference type="Proteomes" id="UP001459277"/>
    </source>
</evidence>
<dbReference type="Proteomes" id="UP001459277">
    <property type="component" value="Unassembled WGS sequence"/>
</dbReference>
<proteinExistence type="predicted"/>
<keyword evidence="2" id="KW-1133">Transmembrane helix</keyword>
<comment type="caution">
    <text evidence="3">The sequence shown here is derived from an EMBL/GenBank/DDBJ whole genome shotgun (WGS) entry which is preliminary data.</text>
</comment>
<reference evidence="3 4" key="1">
    <citation type="submission" date="2024-01" db="EMBL/GenBank/DDBJ databases">
        <title>A telomere-to-telomere, gap-free genome of sweet tea (Lithocarpus litseifolius).</title>
        <authorList>
            <person name="Zhou J."/>
        </authorList>
    </citation>
    <scope>NUCLEOTIDE SEQUENCE [LARGE SCALE GENOMIC DNA]</scope>
    <source>
        <strain evidence="3">Zhou-2022a</strain>
        <tissue evidence="3">Leaf</tissue>
    </source>
</reference>
<keyword evidence="4" id="KW-1185">Reference proteome</keyword>
<feature type="region of interest" description="Disordered" evidence="1">
    <location>
        <begin position="131"/>
        <end position="159"/>
    </location>
</feature>
<accession>A0AAW2CZL2</accession>
<protein>
    <submittedName>
        <fullName evidence="3">Uncharacterized protein</fullName>
    </submittedName>
</protein>
<sequence>MGAQRHLWGLFLPVHGKALGAVPRRLILPVLGKALGAVPRRLRCPTSKRASPTCYLISCEAKEVVYHHFRVFDTGIRWRVLMKAIAVVLVLVTLFLTIQIRITAATRYSKVCSPACHLEVKATRKALDMETTDPGDDAVGDDYDFSRRYGDVPSPGVGH</sequence>
<evidence type="ECO:0000256" key="1">
    <source>
        <dbReference type="SAM" id="MobiDB-lite"/>
    </source>
</evidence>
<gene>
    <name evidence="3" type="ORF">SO802_017303</name>
</gene>
<feature type="compositionally biased region" description="Acidic residues" evidence="1">
    <location>
        <begin position="131"/>
        <end position="143"/>
    </location>
</feature>
<feature type="transmembrane region" description="Helical" evidence="2">
    <location>
        <begin position="80"/>
        <end position="100"/>
    </location>
</feature>
<organism evidence="3 4">
    <name type="scientific">Lithocarpus litseifolius</name>
    <dbReference type="NCBI Taxonomy" id="425828"/>
    <lineage>
        <taxon>Eukaryota</taxon>
        <taxon>Viridiplantae</taxon>
        <taxon>Streptophyta</taxon>
        <taxon>Embryophyta</taxon>
        <taxon>Tracheophyta</taxon>
        <taxon>Spermatophyta</taxon>
        <taxon>Magnoliopsida</taxon>
        <taxon>eudicotyledons</taxon>
        <taxon>Gunneridae</taxon>
        <taxon>Pentapetalae</taxon>
        <taxon>rosids</taxon>
        <taxon>fabids</taxon>
        <taxon>Fagales</taxon>
        <taxon>Fagaceae</taxon>
        <taxon>Lithocarpus</taxon>
    </lineage>
</organism>
<keyword evidence="2" id="KW-0812">Transmembrane</keyword>
<dbReference type="EMBL" id="JAZDWU010000005">
    <property type="protein sequence ID" value="KAL0003522.1"/>
    <property type="molecule type" value="Genomic_DNA"/>
</dbReference>